<keyword evidence="3" id="KW-1185">Reference proteome</keyword>
<dbReference type="SUPFAM" id="SSF51679">
    <property type="entry name" value="Bacterial luciferase-like"/>
    <property type="match status" value="1"/>
</dbReference>
<protein>
    <submittedName>
        <fullName evidence="2">Monooxygenase</fullName>
    </submittedName>
</protein>
<dbReference type="PANTHER" id="PTHR30011">
    <property type="entry name" value="ALKANESULFONATE MONOOXYGENASE-RELATED"/>
    <property type="match status" value="1"/>
</dbReference>
<dbReference type="Gene3D" id="3.20.20.30">
    <property type="entry name" value="Luciferase-like domain"/>
    <property type="match status" value="1"/>
</dbReference>
<dbReference type="Proteomes" id="UP000286931">
    <property type="component" value="Unassembled WGS sequence"/>
</dbReference>
<dbReference type="GO" id="GO:0016705">
    <property type="term" value="F:oxidoreductase activity, acting on paired donors, with incorporation or reduction of molecular oxygen"/>
    <property type="evidence" value="ECO:0007669"/>
    <property type="project" value="InterPro"/>
</dbReference>
<name>A0A401YNF0_9ACTN</name>
<evidence type="ECO:0000313" key="2">
    <source>
        <dbReference type="EMBL" id="GCD96144.1"/>
    </source>
</evidence>
<dbReference type="GO" id="GO:0004497">
    <property type="term" value="F:monooxygenase activity"/>
    <property type="evidence" value="ECO:0007669"/>
    <property type="project" value="UniProtKB-KW"/>
</dbReference>
<dbReference type="PANTHER" id="PTHR30011:SF32">
    <property type="entry name" value="CONSERVED PROTEIN"/>
    <property type="match status" value="1"/>
</dbReference>
<reference evidence="2 3" key="1">
    <citation type="submission" date="2018-12" db="EMBL/GenBank/DDBJ databases">
        <title>Draft genome sequence of Embleya hyalina NBRC 13850T.</title>
        <authorList>
            <person name="Komaki H."/>
            <person name="Hosoyama A."/>
            <person name="Kimura A."/>
            <person name="Ichikawa N."/>
            <person name="Tamura T."/>
        </authorList>
    </citation>
    <scope>NUCLEOTIDE SEQUENCE [LARGE SCALE GENOMIC DNA]</scope>
    <source>
        <strain evidence="2 3">NBRC 13850</strain>
    </source>
</reference>
<feature type="domain" description="Luciferase-like" evidence="1">
    <location>
        <begin position="5"/>
        <end position="234"/>
    </location>
</feature>
<evidence type="ECO:0000313" key="3">
    <source>
        <dbReference type="Proteomes" id="UP000286931"/>
    </source>
</evidence>
<proteinExistence type="predicted"/>
<accession>A0A401YNF0</accession>
<dbReference type="RefSeq" id="WP_160161457.1">
    <property type="nucleotide sequence ID" value="NZ_BIFH01000019.1"/>
</dbReference>
<dbReference type="InterPro" id="IPR051260">
    <property type="entry name" value="Diverse_substr_monoxygenases"/>
</dbReference>
<dbReference type="InterPro" id="IPR011251">
    <property type="entry name" value="Luciferase-like_dom"/>
</dbReference>
<dbReference type="InterPro" id="IPR036661">
    <property type="entry name" value="Luciferase-like_sf"/>
</dbReference>
<organism evidence="2 3">
    <name type="scientific">Embleya hyalina</name>
    <dbReference type="NCBI Taxonomy" id="516124"/>
    <lineage>
        <taxon>Bacteria</taxon>
        <taxon>Bacillati</taxon>
        <taxon>Actinomycetota</taxon>
        <taxon>Actinomycetes</taxon>
        <taxon>Kitasatosporales</taxon>
        <taxon>Streptomycetaceae</taxon>
        <taxon>Embleya</taxon>
    </lineage>
</organism>
<dbReference type="OrthoDB" id="5723200at2"/>
<dbReference type="EMBL" id="BIFH01000019">
    <property type="protein sequence ID" value="GCD96144.1"/>
    <property type="molecule type" value="Genomic_DNA"/>
</dbReference>
<evidence type="ECO:0000259" key="1">
    <source>
        <dbReference type="Pfam" id="PF00296"/>
    </source>
</evidence>
<dbReference type="Pfam" id="PF00296">
    <property type="entry name" value="Bac_luciferase"/>
    <property type="match status" value="1"/>
</dbReference>
<gene>
    <name evidence="2" type="ORF">EHYA_03828</name>
</gene>
<dbReference type="AlphaFoldDB" id="A0A401YNF0"/>
<comment type="caution">
    <text evidence="2">The sequence shown here is derived from an EMBL/GenBank/DDBJ whole genome shotgun (WGS) entry which is preliminary data.</text>
</comment>
<keyword evidence="2" id="KW-0503">Monooxygenase</keyword>
<sequence>MRIGIGLPAAVPGASATDIGRWAARGEQAGFHALGVIDRLVYDSLDPVVALAAAAACTRRIGLYTTVLNVGYRPNPLVTAKQLASLDLIAGGRLTAGLALGGWPADHAASGTPPTGRGAAFDAALTAMREFWDGRVTGAAGPAPALPAGRPTLLLGGLVPAAYRRVAAFAEGWVAPSFGFETLTSGMAAVREAWDTAGREGSPRVTVERYFCLGPGADDAADAYLHHYYGTDYFPHVRADTPTTPDTLSKEIARLADTGCDDLVLFPCTGDLDQIDRLAEILDTELAHPTGR</sequence>
<keyword evidence="2" id="KW-0560">Oxidoreductase</keyword>